<evidence type="ECO:0000256" key="1">
    <source>
        <dbReference type="PROSITE-ProRule" id="PRU00108"/>
    </source>
</evidence>
<gene>
    <name evidence="5" type="ORF">BB560_001382</name>
</gene>
<evidence type="ECO:0000313" key="6">
    <source>
        <dbReference type="Proteomes" id="UP000245609"/>
    </source>
</evidence>
<feature type="compositionally biased region" description="Basic and acidic residues" evidence="3">
    <location>
        <begin position="111"/>
        <end position="120"/>
    </location>
</feature>
<protein>
    <recommendedName>
        <fullName evidence="4">Homeobox domain-containing protein</fullName>
    </recommendedName>
</protein>
<evidence type="ECO:0000256" key="2">
    <source>
        <dbReference type="RuleBase" id="RU000682"/>
    </source>
</evidence>
<proteinExistence type="predicted"/>
<evidence type="ECO:0000256" key="3">
    <source>
        <dbReference type="SAM" id="MobiDB-lite"/>
    </source>
</evidence>
<evidence type="ECO:0000259" key="4">
    <source>
        <dbReference type="PROSITE" id="PS50071"/>
    </source>
</evidence>
<dbReference type="InterPro" id="IPR001356">
    <property type="entry name" value="HD"/>
</dbReference>
<dbReference type="EMBL" id="MBFS01000159">
    <property type="protein sequence ID" value="PVV04124.1"/>
    <property type="molecule type" value="Genomic_DNA"/>
</dbReference>
<keyword evidence="1 2" id="KW-0371">Homeobox</keyword>
<dbReference type="GO" id="GO:0003677">
    <property type="term" value="F:DNA binding"/>
    <property type="evidence" value="ECO:0007669"/>
    <property type="project" value="UniProtKB-UniRule"/>
</dbReference>
<evidence type="ECO:0000313" key="5">
    <source>
        <dbReference type="EMBL" id="PVV04124.1"/>
    </source>
</evidence>
<dbReference type="CDD" id="cd00086">
    <property type="entry name" value="homeodomain"/>
    <property type="match status" value="1"/>
</dbReference>
<comment type="subcellular location">
    <subcellularLocation>
        <location evidence="1 2">Nucleus</location>
    </subcellularLocation>
</comment>
<dbReference type="Pfam" id="PF00046">
    <property type="entry name" value="Homeodomain"/>
    <property type="match status" value="1"/>
</dbReference>
<dbReference type="GO" id="GO:0005634">
    <property type="term" value="C:nucleus"/>
    <property type="evidence" value="ECO:0007669"/>
    <property type="project" value="UniProtKB-SubCell"/>
</dbReference>
<dbReference type="PROSITE" id="PS51257">
    <property type="entry name" value="PROKAR_LIPOPROTEIN"/>
    <property type="match status" value="1"/>
</dbReference>
<dbReference type="InterPro" id="IPR009057">
    <property type="entry name" value="Homeodomain-like_sf"/>
</dbReference>
<name>A0A2T9ZHR7_9FUNG</name>
<dbReference type="SMART" id="SM00389">
    <property type="entry name" value="HOX"/>
    <property type="match status" value="1"/>
</dbReference>
<keyword evidence="1 2" id="KW-0238">DNA-binding</keyword>
<dbReference type="AlphaFoldDB" id="A0A2T9ZHR7"/>
<reference evidence="5 6" key="1">
    <citation type="journal article" date="2018" name="MBio">
        <title>Comparative Genomics Reveals the Core Gene Toolbox for the Fungus-Insect Symbiosis.</title>
        <authorList>
            <person name="Wang Y."/>
            <person name="Stata M."/>
            <person name="Wang W."/>
            <person name="Stajich J.E."/>
            <person name="White M.M."/>
            <person name="Moncalvo J.M."/>
        </authorList>
    </citation>
    <scope>NUCLEOTIDE SEQUENCE [LARGE SCALE GENOMIC DNA]</scope>
    <source>
        <strain evidence="5 6">SC-DP-2</strain>
    </source>
</reference>
<keyword evidence="1 2" id="KW-0539">Nucleus</keyword>
<dbReference type="PROSITE" id="PS50071">
    <property type="entry name" value="HOMEOBOX_2"/>
    <property type="match status" value="1"/>
</dbReference>
<dbReference type="Gene3D" id="1.10.10.60">
    <property type="entry name" value="Homeodomain-like"/>
    <property type="match status" value="1"/>
</dbReference>
<sequence length="478" mass="54552">MDLHKYMEIISTTFSIVSLSCKKTDFFPENPSPETIKEYNYKLGIWDVAAEPEKFWIKKDDLEEIFANLTVSTSTSTSTSNKNQNSGPKCELFEKSNTDSAEINKIGGHFHNFEDHKDSQNKIGSSKLDPNLHSPKGLNFDTSDKDDSRSNPKQNIFNADSFEKNEVFENTDNALDWLFDMNTTFVKNVGSIFECDIPENGKTSRASCTFTTQKESVNKGLDNNVLRESKDNRHRSVKSSMSSVIKQISHQNNDSQTVKNNECYNSHRRELSSSTEPSLLLGDIGLFLDSQFYLNNDNQTLNTGSTKNAEQNVRYTGNSNECDHFVRDFKFIDVSKDKAQKPNFDQTQGINNNVLYVNSNNNIINNSTCSLETYTSGANNPCFLYKQNKETDNPIPEKKKEASTADIKKTSATNYYYKRFPKVTKTKLQEFALTHGTKPSKRQISSLAATLNLSRKQVREWFSNLRRPSRRHVMKKWT</sequence>
<dbReference type="Proteomes" id="UP000245609">
    <property type="component" value="Unassembled WGS sequence"/>
</dbReference>
<dbReference type="SUPFAM" id="SSF46689">
    <property type="entry name" value="Homeodomain-like"/>
    <property type="match status" value="1"/>
</dbReference>
<feature type="DNA-binding region" description="Homeobox" evidence="1">
    <location>
        <begin position="431"/>
        <end position="473"/>
    </location>
</feature>
<feature type="region of interest" description="Disordered" evidence="3">
    <location>
        <begin position="110"/>
        <end position="156"/>
    </location>
</feature>
<comment type="caution">
    <text evidence="5">The sequence shown here is derived from an EMBL/GenBank/DDBJ whole genome shotgun (WGS) entry which is preliminary data.</text>
</comment>
<feature type="region of interest" description="Disordered" evidence="3">
    <location>
        <begin position="73"/>
        <end position="92"/>
    </location>
</feature>
<feature type="domain" description="Homeobox" evidence="4">
    <location>
        <begin position="429"/>
        <end position="472"/>
    </location>
</feature>
<accession>A0A2T9ZHR7</accession>
<dbReference type="OrthoDB" id="5599888at2759"/>
<keyword evidence="6" id="KW-1185">Reference proteome</keyword>
<organism evidence="5 6">
    <name type="scientific">Smittium megazygosporum</name>
    <dbReference type="NCBI Taxonomy" id="133381"/>
    <lineage>
        <taxon>Eukaryota</taxon>
        <taxon>Fungi</taxon>
        <taxon>Fungi incertae sedis</taxon>
        <taxon>Zoopagomycota</taxon>
        <taxon>Kickxellomycotina</taxon>
        <taxon>Harpellomycetes</taxon>
        <taxon>Harpellales</taxon>
        <taxon>Legeriomycetaceae</taxon>
        <taxon>Smittium</taxon>
    </lineage>
</organism>